<dbReference type="InterPro" id="IPR035931">
    <property type="entry name" value="YlxR-like_sf"/>
</dbReference>
<comment type="caution">
    <text evidence="2">The sequence shown here is derived from an EMBL/GenBank/DDBJ whole genome shotgun (WGS) entry which is preliminary data.</text>
</comment>
<sequence>MLREELLVQQIHRPVRTCIGCRTTDSTSELFRVVLKHGQHRGHAQGDQDDAATKQVCRVVVDYFLREPGRGAWLHLNTRCLELAQKKRAFSRAFRTHGEIDLSDVSQFVATGATPEAKI</sequence>
<dbReference type="RefSeq" id="WP_377467197.1">
    <property type="nucleotide sequence ID" value="NZ_JBHUOP010000004.1"/>
</dbReference>
<dbReference type="EMBL" id="JBHUOP010000004">
    <property type="protein sequence ID" value="MFD2841144.1"/>
    <property type="molecule type" value="Genomic_DNA"/>
</dbReference>
<dbReference type="Proteomes" id="UP001597391">
    <property type="component" value="Unassembled WGS sequence"/>
</dbReference>
<dbReference type="PANTHER" id="PTHR34215">
    <property type="entry name" value="BLL0784 PROTEIN"/>
    <property type="match status" value="1"/>
</dbReference>
<reference evidence="3" key="1">
    <citation type="journal article" date="2019" name="Int. J. Syst. Evol. Microbiol.">
        <title>The Global Catalogue of Microorganisms (GCM) 10K type strain sequencing project: providing services to taxonomists for standard genome sequencing and annotation.</title>
        <authorList>
            <consortium name="The Broad Institute Genomics Platform"/>
            <consortium name="The Broad Institute Genome Sequencing Center for Infectious Disease"/>
            <person name="Wu L."/>
            <person name="Ma J."/>
        </authorList>
    </citation>
    <scope>NUCLEOTIDE SEQUENCE [LARGE SCALE GENOMIC DNA]</scope>
    <source>
        <strain evidence="3">KCTC 33576</strain>
    </source>
</reference>
<evidence type="ECO:0000259" key="1">
    <source>
        <dbReference type="Pfam" id="PF04296"/>
    </source>
</evidence>
<dbReference type="InterPro" id="IPR007393">
    <property type="entry name" value="YlxR_dom"/>
</dbReference>
<dbReference type="InterPro" id="IPR037465">
    <property type="entry name" value="YlxR"/>
</dbReference>
<feature type="domain" description="YlxR" evidence="1">
    <location>
        <begin position="16"/>
        <end position="97"/>
    </location>
</feature>
<keyword evidence="3" id="KW-1185">Reference proteome</keyword>
<dbReference type="Gene3D" id="3.30.1230.10">
    <property type="entry name" value="YlxR-like"/>
    <property type="match status" value="1"/>
</dbReference>
<proteinExistence type="predicted"/>
<evidence type="ECO:0000313" key="2">
    <source>
        <dbReference type="EMBL" id="MFD2841144.1"/>
    </source>
</evidence>
<accession>A0ABW5XHC3</accession>
<organism evidence="2 3">
    <name type="scientific">Populibacterium corticicola</name>
    <dbReference type="NCBI Taxonomy" id="1812826"/>
    <lineage>
        <taxon>Bacteria</taxon>
        <taxon>Bacillati</taxon>
        <taxon>Actinomycetota</taxon>
        <taxon>Actinomycetes</taxon>
        <taxon>Micrococcales</taxon>
        <taxon>Jonesiaceae</taxon>
        <taxon>Populibacterium</taxon>
    </lineage>
</organism>
<dbReference type="PANTHER" id="PTHR34215:SF1">
    <property type="entry name" value="YLXR DOMAIN-CONTAINING PROTEIN"/>
    <property type="match status" value="1"/>
</dbReference>
<dbReference type="SUPFAM" id="SSF64376">
    <property type="entry name" value="YlxR-like"/>
    <property type="match status" value="1"/>
</dbReference>
<name>A0ABW5XHC3_9MICO</name>
<protein>
    <submittedName>
        <fullName evidence="2">YlxR family protein</fullName>
    </submittedName>
</protein>
<gene>
    <name evidence="2" type="ORF">ACFSYH_11285</name>
</gene>
<evidence type="ECO:0000313" key="3">
    <source>
        <dbReference type="Proteomes" id="UP001597391"/>
    </source>
</evidence>
<dbReference type="Pfam" id="PF04296">
    <property type="entry name" value="YlxR"/>
    <property type="match status" value="1"/>
</dbReference>